<evidence type="ECO:0000256" key="6">
    <source>
        <dbReference type="ARBA" id="ARBA00023163"/>
    </source>
</evidence>
<dbReference type="InterPro" id="IPR031316">
    <property type="entry name" value="FlgM_C"/>
</dbReference>
<evidence type="ECO:0000256" key="4">
    <source>
        <dbReference type="ARBA" id="ARBA00022795"/>
    </source>
</evidence>
<evidence type="ECO:0000256" key="2">
    <source>
        <dbReference type="ARBA" id="ARBA00017823"/>
    </source>
</evidence>
<dbReference type="STRING" id="1552.A7L45_14415"/>
<dbReference type="GO" id="GO:0044781">
    <property type="term" value="P:bacterial-type flagellum organization"/>
    <property type="evidence" value="ECO:0007669"/>
    <property type="project" value="UniProtKB-KW"/>
</dbReference>
<evidence type="ECO:0000313" key="9">
    <source>
        <dbReference type="Proteomes" id="UP000182569"/>
    </source>
</evidence>
<dbReference type="RefSeq" id="WP_071613475.1">
    <property type="nucleotide sequence ID" value="NZ_CP015756.1"/>
</dbReference>
<evidence type="ECO:0000256" key="5">
    <source>
        <dbReference type="ARBA" id="ARBA00023015"/>
    </source>
</evidence>
<evidence type="ECO:0000313" key="8">
    <source>
        <dbReference type="EMBL" id="APC41181.1"/>
    </source>
</evidence>
<keyword evidence="5" id="KW-0805">Transcription regulation</keyword>
<accession>A0A1J0GIL3</accession>
<dbReference type="OrthoDB" id="2112800at2"/>
<dbReference type="InterPro" id="IPR035890">
    <property type="entry name" value="Anti-sigma-28_factor_FlgM_sf"/>
</dbReference>
<dbReference type="NCBIfam" id="TIGR03824">
    <property type="entry name" value="FlgM_jcvi"/>
    <property type="match status" value="1"/>
</dbReference>
<organism evidence="8 9">
    <name type="scientific">Clostridium estertheticum subsp. estertheticum</name>
    <dbReference type="NCBI Taxonomy" id="1552"/>
    <lineage>
        <taxon>Bacteria</taxon>
        <taxon>Bacillati</taxon>
        <taxon>Bacillota</taxon>
        <taxon>Clostridia</taxon>
        <taxon>Eubacteriales</taxon>
        <taxon>Clostridiaceae</taxon>
        <taxon>Clostridium</taxon>
    </lineage>
</organism>
<dbReference type="EMBL" id="CP015756">
    <property type="protein sequence ID" value="APC41181.1"/>
    <property type="molecule type" value="Genomic_DNA"/>
</dbReference>
<evidence type="ECO:0000256" key="1">
    <source>
        <dbReference type="ARBA" id="ARBA00005322"/>
    </source>
</evidence>
<keyword evidence="9" id="KW-1185">Reference proteome</keyword>
<keyword evidence="3" id="KW-0678">Repressor</keyword>
<keyword evidence="6" id="KW-0804">Transcription</keyword>
<evidence type="ECO:0000256" key="3">
    <source>
        <dbReference type="ARBA" id="ARBA00022491"/>
    </source>
</evidence>
<proteinExistence type="inferred from homology"/>
<dbReference type="KEGG" id="ceu:A7L45_14415"/>
<keyword evidence="8" id="KW-0966">Cell projection</keyword>
<name>A0A1J0GIL3_9CLOT</name>
<comment type="similarity">
    <text evidence="1">Belongs to the FlgM family.</text>
</comment>
<dbReference type="InterPro" id="IPR007412">
    <property type="entry name" value="FlgM"/>
</dbReference>
<sequence>MKIDGVKPNVINFYKKNTNKAEVKVTKTTKDTIELSAAGKSLSALALDGKSVNSNEEIAAIKDKVNNGTYNVDSKLVAKKIIDNMKGRDI</sequence>
<keyword evidence="4" id="KW-1005">Bacterial flagellum biogenesis</keyword>
<dbReference type="GO" id="GO:0045892">
    <property type="term" value="P:negative regulation of DNA-templated transcription"/>
    <property type="evidence" value="ECO:0007669"/>
    <property type="project" value="InterPro"/>
</dbReference>
<dbReference type="AlphaFoldDB" id="A0A1J0GIL3"/>
<evidence type="ECO:0000259" key="7">
    <source>
        <dbReference type="Pfam" id="PF04316"/>
    </source>
</evidence>
<gene>
    <name evidence="8" type="ORF">A7L45_14415</name>
</gene>
<dbReference type="SUPFAM" id="SSF101498">
    <property type="entry name" value="Anti-sigma factor FlgM"/>
    <property type="match status" value="1"/>
</dbReference>
<protein>
    <recommendedName>
        <fullName evidence="2">Negative regulator of flagellin synthesis</fullName>
    </recommendedName>
</protein>
<reference evidence="9" key="1">
    <citation type="journal article" date="2016" name="Front. Microbiol.">
        <title>Complete Genome Sequence of Clostridium estertheticum DSM 8809, a Microbe Identified in Spoiled Vacuum Packed Beef.</title>
        <authorList>
            <person name="Yu Z."/>
            <person name="Gunn L."/>
            <person name="Brennan E."/>
            <person name="Reid R."/>
            <person name="Wall P.G."/>
            <person name="Gaora O.P."/>
            <person name="Hurley D."/>
            <person name="Bolton D."/>
            <person name="Fanning S."/>
        </authorList>
    </citation>
    <scope>NUCLEOTIDE SEQUENCE [LARGE SCALE GENOMIC DNA]</scope>
    <source>
        <strain evidence="9">DSM 8809</strain>
    </source>
</reference>
<keyword evidence="8" id="KW-0282">Flagellum</keyword>
<dbReference type="Proteomes" id="UP000182569">
    <property type="component" value="Chromosome"/>
</dbReference>
<dbReference type="Pfam" id="PF04316">
    <property type="entry name" value="FlgM"/>
    <property type="match status" value="1"/>
</dbReference>
<keyword evidence="8" id="KW-0969">Cilium</keyword>
<feature type="domain" description="Anti-sigma-28 factor FlgM C-terminal" evidence="7">
    <location>
        <begin position="31"/>
        <end position="83"/>
    </location>
</feature>